<dbReference type="Proteomes" id="UP000054018">
    <property type="component" value="Unassembled WGS sequence"/>
</dbReference>
<gene>
    <name evidence="1" type="ORF">PISMIDRAFT_689335</name>
</gene>
<reference evidence="1 2" key="1">
    <citation type="submission" date="2014-04" db="EMBL/GenBank/DDBJ databases">
        <authorList>
            <consortium name="DOE Joint Genome Institute"/>
            <person name="Kuo A."/>
            <person name="Kohler A."/>
            <person name="Costa M.D."/>
            <person name="Nagy L.G."/>
            <person name="Floudas D."/>
            <person name="Copeland A."/>
            <person name="Barry K.W."/>
            <person name="Cichocki N."/>
            <person name="Veneault-Fourrey C."/>
            <person name="LaButti K."/>
            <person name="Lindquist E.A."/>
            <person name="Lipzen A."/>
            <person name="Lundell T."/>
            <person name="Morin E."/>
            <person name="Murat C."/>
            <person name="Sun H."/>
            <person name="Tunlid A."/>
            <person name="Henrissat B."/>
            <person name="Grigoriev I.V."/>
            <person name="Hibbett D.S."/>
            <person name="Martin F."/>
            <person name="Nordberg H.P."/>
            <person name="Cantor M.N."/>
            <person name="Hua S.X."/>
        </authorList>
    </citation>
    <scope>NUCLEOTIDE SEQUENCE [LARGE SCALE GENOMIC DNA]</scope>
    <source>
        <strain evidence="1 2">441</strain>
    </source>
</reference>
<organism evidence="1 2">
    <name type="scientific">Pisolithus microcarpus 441</name>
    <dbReference type="NCBI Taxonomy" id="765257"/>
    <lineage>
        <taxon>Eukaryota</taxon>
        <taxon>Fungi</taxon>
        <taxon>Dikarya</taxon>
        <taxon>Basidiomycota</taxon>
        <taxon>Agaricomycotina</taxon>
        <taxon>Agaricomycetes</taxon>
        <taxon>Agaricomycetidae</taxon>
        <taxon>Boletales</taxon>
        <taxon>Sclerodermatineae</taxon>
        <taxon>Pisolithaceae</taxon>
        <taxon>Pisolithus</taxon>
    </lineage>
</organism>
<proteinExistence type="predicted"/>
<dbReference type="HOGENOM" id="CLU_2469956_0_0_1"/>
<keyword evidence="2" id="KW-1185">Reference proteome</keyword>
<evidence type="ECO:0000313" key="2">
    <source>
        <dbReference type="Proteomes" id="UP000054018"/>
    </source>
</evidence>
<sequence length="88" mass="9716">MVLGSTCVYYVVPLELVRWSIHAGGAFDYVASHSCLWVLVVVPLVCEVGPSLVPISAWEETCSVRPDLLSFSQWCVRDTSCRSLLIAE</sequence>
<name>A0A0C9Y6N9_9AGAM</name>
<dbReference type="AlphaFoldDB" id="A0A0C9Y6N9"/>
<evidence type="ECO:0000313" key="1">
    <source>
        <dbReference type="EMBL" id="KIK12581.1"/>
    </source>
</evidence>
<protein>
    <submittedName>
        <fullName evidence="1">Uncharacterized protein</fullName>
    </submittedName>
</protein>
<reference evidence="2" key="2">
    <citation type="submission" date="2015-01" db="EMBL/GenBank/DDBJ databases">
        <title>Evolutionary Origins and Diversification of the Mycorrhizal Mutualists.</title>
        <authorList>
            <consortium name="DOE Joint Genome Institute"/>
            <consortium name="Mycorrhizal Genomics Consortium"/>
            <person name="Kohler A."/>
            <person name="Kuo A."/>
            <person name="Nagy L.G."/>
            <person name="Floudas D."/>
            <person name="Copeland A."/>
            <person name="Barry K.W."/>
            <person name="Cichocki N."/>
            <person name="Veneault-Fourrey C."/>
            <person name="LaButti K."/>
            <person name="Lindquist E.A."/>
            <person name="Lipzen A."/>
            <person name="Lundell T."/>
            <person name="Morin E."/>
            <person name="Murat C."/>
            <person name="Riley R."/>
            <person name="Ohm R."/>
            <person name="Sun H."/>
            <person name="Tunlid A."/>
            <person name="Henrissat B."/>
            <person name="Grigoriev I.V."/>
            <person name="Hibbett D.S."/>
            <person name="Martin F."/>
        </authorList>
    </citation>
    <scope>NUCLEOTIDE SEQUENCE [LARGE SCALE GENOMIC DNA]</scope>
    <source>
        <strain evidence="2">441</strain>
    </source>
</reference>
<accession>A0A0C9Y6N9</accession>
<dbReference type="EMBL" id="KN834069">
    <property type="protein sequence ID" value="KIK12581.1"/>
    <property type="molecule type" value="Genomic_DNA"/>
</dbReference>